<dbReference type="Pfam" id="PF04082">
    <property type="entry name" value="Fungal_trans"/>
    <property type="match status" value="1"/>
</dbReference>
<dbReference type="CDD" id="cd00067">
    <property type="entry name" value="GAL4"/>
    <property type="match status" value="1"/>
</dbReference>
<reference evidence="6" key="1">
    <citation type="journal article" date="2020" name="Stud. Mycol.">
        <title>101 Dothideomycetes genomes: a test case for predicting lifestyles and emergence of pathogens.</title>
        <authorList>
            <person name="Haridas S."/>
            <person name="Albert R."/>
            <person name="Binder M."/>
            <person name="Bloem J."/>
            <person name="Labutti K."/>
            <person name="Salamov A."/>
            <person name="Andreopoulos B."/>
            <person name="Baker S."/>
            <person name="Barry K."/>
            <person name="Bills G."/>
            <person name="Bluhm B."/>
            <person name="Cannon C."/>
            <person name="Castanera R."/>
            <person name="Culley D."/>
            <person name="Daum C."/>
            <person name="Ezra D."/>
            <person name="Gonzalez J."/>
            <person name="Henrissat B."/>
            <person name="Kuo A."/>
            <person name="Liang C."/>
            <person name="Lipzen A."/>
            <person name="Lutzoni F."/>
            <person name="Magnuson J."/>
            <person name="Mondo S."/>
            <person name="Nolan M."/>
            <person name="Ohm R."/>
            <person name="Pangilinan J."/>
            <person name="Park H.-J."/>
            <person name="Ramirez L."/>
            <person name="Alfaro M."/>
            <person name="Sun H."/>
            <person name="Tritt A."/>
            <person name="Yoshinaga Y."/>
            <person name="Zwiers L.-H."/>
            <person name="Turgeon B."/>
            <person name="Goodwin S."/>
            <person name="Spatafora J."/>
            <person name="Crous P."/>
            <person name="Grigoriev I."/>
        </authorList>
    </citation>
    <scope>NUCLEOTIDE SEQUENCE</scope>
    <source>
        <strain evidence="6">CBS 123094</strain>
    </source>
</reference>
<dbReference type="CDD" id="cd12148">
    <property type="entry name" value="fungal_TF_MHR"/>
    <property type="match status" value="1"/>
</dbReference>
<dbReference type="Gene3D" id="4.10.240.10">
    <property type="entry name" value="Zn(2)-C6 fungal-type DNA-binding domain"/>
    <property type="match status" value="1"/>
</dbReference>
<proteinExistence type="predicted"/>
<evidence type="ECO:0000256" key="1">
    <source>
        <dbReference type="ARBA" id="ARBA00004123"/>
    </source>
</evidence>
<dbReference type="Proteomes" id="UP000799779">
    <property type="component" value="Unassembled WGS sequence"/>
</dbReference>
<keyword evidence="3" id="KW-0539">Nucleus</keyword>
<dbReference type="PROSITE" id="PS50048">
    <property type="entry name" value="ZN2_CY6_FUNGAL_2"/>
    <property type="match status" value="1"/>
</dbReference>
<dbReference type="OrthoDB" id="4934715at2759"/>
<dbReference type="InterPro" id="IPR007219">
    <property type="entry name" value="XnlR_reg_dom"/>
</dbReference>
<dbReference type="PROSITE" id="PS00463">
    <property type="entry name" value="ZN2_CY6_FUNGAL_1"/>
    <property type="match status" value="1"/>
</dbReference>
<dbReference type="EMBL" id="ML977556">
    <property type="protein sequence ID" value="KAF2008117.1"/>
    <property type="molecule type" value="Genomic_DNA"/>
</dbReference>
<comment type="subcellular location">
    <subcellularLocation>
        <location evidence="1">Nucleus</location>
    </subcellularLocation>
</comment>
<keyword evidence="2" id="KW-0479">Metal-binding</keyword>
<evidence type="ECO:0000256" key="2">
    <source>
        <dbReference type="ARBA" id="ARBA00022723"/>
    </source>
</evidence>
<dbReference type="GO" id="GO:0000981">
    <property type="term" value="F:DNA-binding transcription factor activity, RNA polymerase II-specific"/>
    <property type="evidence" value="ECO:0007669"/>
    <property type="project" value="InterPro"/>
</dbReference>
<organism evidence="6 7">
    <name type="scientific">Amniculicola lignicola CBS 123094</name>
    <dbReference type="NCBI Taxonomy" id="1392246"/>
    <lineage>
        <taxon>Eukaryota</taxon>
        <taxon>Fungi</taxon>
        <taxon>Dikarya</taxon>
        <taxon>Ascomycota</taxon>
        <taxon>Pezizomycotina</taxon>
        <taxon>Dothideomycetes</taxon>
        <taxon>Pleosporomycetidae</taxon>
        <taxon>Pleosporales</taxon>
        <taxon>Amniculicolaceae</taxon>
        <taxon>Amniculicola</taxon>
    </lineage>
</organism>
<dbReference type="Pfam" id="PF00172">
    <property type="entry name" value="Zn_clus"/>
    <property type="match status" value="1"/>
</dbReference>
<dbReference type="GO" id="GO:0003677">
    <property type="term" value="F:DNA binding"/>
    <property type="evidence" value="ECO:0007669"/>
    <property type="project" value="InterPro"/>
</dbReference>
<dbReference type="SMART" id="SM00906">
    <property type="entry name" value="Fungal_trans"/>
    <property type="match status" value="1"/>
</dbReference>
<dbReference type="SUPFAM" id="SSF57701">
    <property type="entry name" value="Zn2/Cys6 DNA-binding domain"/>
    <property type="match status" value="1"/>
</dbReference>
<dbReference type="AlphaFoldDB" id="A0A6A5X5K1"/>
<dbReference type="GO" id="GO:0005634">
    <property type="term" value="C:nucleus"/>
    <property type="evidence" value="ECO:0007669"/>
    <property type="project" value="UniProtKB-SubCell"/>
</dbReference>
<gene>
    <name evidence="6" type="ORF">P154DRAFT_479598</name>
</gene>
<dbReference type="InterPro" id="IPR036864">
    <property type="entry name" value="Zn2-C6_fun-type_DNA-bd_sf"/>
</dbReference>
<evidence type="ECO:0000313" key="7">
    <source>
        <dbReference type="Proteomes" id="UP000799779"/>
    </source>
</evidence>
<evidence type="ECO:0000256" key="4">
    <source>
        <dbReference type="SAM" id="MobiDB-lite"/>
    </source>
</evidence>
<name>A0A6A5X5K1_9PLEO</name>
<evidence type="ECO:0000256" key="3">
    <source>
        <dbReference type="ARBA" id="ARBA00023242"/>
    </source>
</evidence>
<dbReference type="SMART" id="SM00066">
    <property type="entry name" value="GAL4"/>
    <property type="match status" value="1"/>
</dbReference>
<keyword evidence="7" id="KW-1185">Reference proteome</keyword>
<dbReference type="InterPro" id="IPR050613">
    <property type="entry name" value="Sec_Metabolite_Reg"/>
</dbReference>
<feature type="region of interest" description="Disordered" evidence="4">
    <location>
        <begin position="76"/>
        <end position="101"/>
    </location>
</feature>
<feature type="domain" description="Zn(2)-C6 fungal-type" evidence="5">
    <location>
        <begin position="13"/>
        <end position="44"/>
    </location>
</feature>
<dbReference type="GO" id="GO:0006351">
    <property type="term" value="P:DNA-templated transcription"/>
    <property type="evidence" value="ECO:0007669"/>
    <property type="project" value="InterPro"/>
</dbReference>
<dbReference type="PANTHER" id="PTHR31001:SF49">
    <property type="entry name" value="ZN(II)2CYS6 TRANSCRIPTION FACTOR (EUROFUNG)"/>
    <property type="match status" value="1"/>
</dbReference>
<dbReference type="InterPro" id="IPR001138">
    <property type="entry name" value="Zn2Cys6_DnaBD"/>
</dbReference>
<accession>A0A6A5X5K1</accession>
<protein>
    <recommendedName>
        <fullName evidence="5">Zn(2)-C6 fungal-type domain-containing protein</fullName>
    </recommendedName>
</protein>
<evidence type="ECO:0000313" key="6">
    <source>
        <dbReference type="EMBL" id="KAF2008117.1"/>
    </source>
</evidence>
<sequence length="643" mass="72827">MKRVEKRNRPPLSCQPCRSRKLKCNRGSPCDTCIKRDKQSSCQYAENANRDKPKNTTGDRLQNLENAVLQFIQKEATQTQDQPSTYTPATSSNSGTLRLTGGQPQYVDSTHWLSILNDIKEVREQLSTQEENDTEPQPEVDLVFPTTSCSISEILLSLPPRPVCDGLVSQYFNAKFMMLPIIHPIQFQKEYEQFWQDPSKTPMLWLGLLFSILGLATTLRQLTGLPVHIPAETFRQRTMQCLVVGRYTTAKTYALEILGLHIQSSFIGQSDSNPNFWFLMGIVIRLAFQMGYHRDPSHHPSLTPFESEMRRRVWAVTFQLDALVSFQMALPSMIPSEFCDTSLPRNLTFNDFGPDTTVLPPSRPLSDRSSMVFTIIKSYVMTVFKKIVAHTQSLSPPPLEITVMLDMEIRETYNRLPTNYKMTSISKSFLDSPNIIMEKVCIELLYLKGIMVLHRRFLQPRGNDSGTREEGSINSSTNRFRDLCLEAAMQILARQVDLHAACLPGGQMYENQWMLSSLSTHDFLIAAMAVCLELSTISPHTAERGSYLDALRTSHTIWQTRQGLRDAKIAVQALGIMIRNIESRQDRMGNEGVVQSQLMEDPVTGVLEGSGDLDWALLDQYFQGLDGGIEQGEDPYLGLDWMV</sequence>
<dbReference type="PANTHER" id="PTHR31001">
    <property type="entry name" value="UNCHARACTERIZED TRANSCRIPTIONAL REGULATORY PROTEIN"/>
    <property type="match status" value="1"/>
</dbReference>
<dbReference type="GO" id="GO:0008270">
    <property type="term" value="F:zinc ion binding"/>
    <property type="evidence" value="ECO:0007669"/>
    <property type="project" value="InterPro"/>
</dbReference>
<evidence type="ECO:0000259" key="5">
    <source>
        <dbReference type="PROSITE" id="PS50048"/>
    </source>
</evidence>